<dbReference type="GO" id="GO:0004065">
    <property type="term" value="F:arylsulfatase activity"/>
    <property type="evidence" value="ECO:0007669"/>
    <property type="project" value="TreeGrafter"/>
</dbReference>
<evidence type="ECO:0000259" key="3">
    <source>
        <dbReference type="Pfam" id="PF00884"/>
    </source>
</evidence>
<comment type="caution">
    <text evidence="4">The sequence shown here is derived from an EMBL/GenBank/DDBJ whole genome shotgun (WGS) entry which is preliminary data.</text>
</comment>
<dbReference type="PANTHER" id="PTHR42693">
    <property type="entry name" value="ARYLSULFATASE FAMILY MEMBER"/>
    <property type="match status" value="1"/>
</dbReference>
<dbReference type="EMBL" id="BARV01038878">
    <property type="protein sequence ID" value="GAI51844.1"/>
    <property type="molecule type" value="Genomic_DNA"/>
</dbReference>
<sequence>FVETPGTSIGGGDTFPRSAIDGKIQKFKGALPDVLTNNAMAFMKANKDKPFALLLHYQVPHDPYLPLPEQDVAHYRDLDPTVPEFYGADVKSFKQTTKEYYSAISAADRNVGQVLDFLDENKLSENTLVLFTSDNGENIGQHRIHGKGNGRWIAGGIEGAPQIPNMWDTSIRVPLVMRWPGVIKKGIRSEHMISNL</sequence>
<evidence type="ECO:0000313" key="4">
    <source>
        <dbReference type="EMBL" id="GAI51844.1"/>
    </source>
</evidence>
<dbReference type="Pfam" id="PF00884">
    <property type="entry name" value="Sulfatase"/>
    <property type="match status" value="1"/>
</dbReference>
<comment type="similarity">
    <text evidence="1">Belongs to the sulfatase family.</text>
</comment>
<keyword evidence="2" id="KW-0378">Hydrolase</keyword>
<dbReference type="PANTHER" id="PTHR42693:SF53">
    <property type="entry name" value="ENDO-4-O-SULFATASE"/>
    <property type="match status" value="1"/>
</dbReference>
<feature type="domain" description="Sulfatase N-terminal" evidence="3">
    <location>
        <begin position="13"/>
        <end position="190"/>
    </location>
</feature>
<gene>
    <name evidence="4" type="ORF">S06H3_59760</name>
</gene>
<dbReference type="InterPro" id="IPR050738">
    <property type="entry name" value="Sulfatase"/>
</dbReference>
<proteinExistence type="inferred from homology"/>
<feature type="non-terminal residue" evidence="4">
    <location>
        <position position="196"/>
    </location>
</feature>
<organism evidence="4">
    <name type="scientific">marine sediment metagenome</name>
    <dbReference type="NCBI Taxonomy" id="412755"/>
    <lineage>
        <taxon>unclassified sequences</taxon>
        <taxon>metagenomes</taxon>
        <taxon>ecological metagenomes</taxon>
    </lineage>
</organism>
<dbReference type="InterPro" id="IPR000917">
    <property type="entry name" value="Sulfatase_N"/>
</dbReference>
<dbReference type="InterPro" id="IPR017850">
    <property type="entry name" value="Alkaline_phosphatase_core_sf"/>
</dbReference>
<evidence type="ECO:0000256" key="1">
    <source>
        <dbReference type="ARBA" id="ARBA00008779"/>
    </source>
</evidence>
<name>X1R8B1_9ZZZZ</name>
<feature type="non-terminal residue" evidence="4">
    <location>
        <position position="1"/>
    </location>
</feature>
<protein>
    <recommendedName>
        <fullName evidence="3">Sulfatase N-terminal domain-containing protein</fullName>
    </recommendedName>
</protein>
<dbReference type="AlphaFoldDB" id="X1R8B1"/>
<dbReference type="SUPFAM" id="SSF53649">
    <property type="entry name" value="Alkaline phosphatase-like"/>
    <property type="match status" value="1"/>
</dbReference>
<evidence type="ECO:0000256" key="2">
    <source>
        <dbReference type="ARBA" id="ARBA00022801"/>
    </source>
</evidence>
<reference evidence="4" key="1">
    <citation type="journal article" date="2014" name="Front. Microbiol.">
        <title>High frequency of phylogenetically diverse reductive dehalogenase-homologous genes in deep subseafloor sedimentary metagenomes.</title>
        <authorList>
            <person name="Kawai M."/>
            <person name="Futagami T."/>
            <person name="Toyoda A."/>
            <person name="Takaki Y."/>
            <person name="Nishi S."/>
            <person name="Hori S."/>
            <person name="Arai W."/>
            <person name="Tsubouchi T."/>
            <person name="Morono Y."/>
            <person name="Uchiyama I."/>
            <person name="Ito T."/>
            <person name="Fujiyama A."/>
            <person name="Inagaki F."/>
            <person name="Takami H."/>
        </authorList>
    </citation>
    <scope>NUCLEOTIDE SEQUENCE</scope>
    <source>
        <strain evidence="4">Expedition CK06-06</strain>
    </source>
</reference>
<dbReference type="Gene3D" id="3.40.720.10">
    <property type="entry name" value="Alkaline Phosphatase, subunit A"/>
    <property type="match status" value="1"/>
</dbReference>
<accession>X1R8B1</accession>